<evidence type="ECO:0008006" key="3">
    <source>
        <dbReference type="Google" id="ProtNLM"/>
    </source>
</evidence>
<dbReference type="Proteomes" id="UP001500945">
    <property type="component" value="Unassembled WGS sequence"/>
</dbReference>
<accession>A0ABP8K2H7</accession>
<dbReference type="InterPro" id="IPR036390">
    <property type="entry name" value="WH_DNA-bd_sf"/>
</dbReference>
<proteinExistence type="predicted"/>
<dbReference type="RefSeq" id="WP_345202173.1">
    <property type="nucleotide sequence ID" value="NZ_BAABGM010000003.1"/>
</dbReference>
<organism evidence="1 2">
    <name type="scientific">Fodinibacter luteus</name>
    <dbReference type="NCBI Taxonomy" id="552064"/>
    <lineage>
        <taxon>Bacteria</taxon>
        <taxon>Bacillati</taxon>
        <taxon>Actinomycetota</taxon>
        <taxon>Actinomycetes</taxon>
        <taxon>Micrococcales</taxon>
        <taxon>Intrasporangiaceae</taxon>
        <taxon>Fodinibacter (ex Wang et al. 2009)</taxon>
    </lineage>
</organism>
<sequence length="113" mass="12484">MSSHDWTFLSNHTHVLVCIARDPSARMREIAGQVGITERAVQRIVADLVEGGYLVRHREGRRNTYAVRAGRPLRHPLEGGTDVRALLDVLSEPVGRATARRASGGRAQRPPAR</sequence>
<evidence type="ECO:0000313" key="1">
    <source>
        <dbReference type="EMBL" id="GAA4399260.1"/>
    </source>
</evidence>
<dbReference type="Gene3D" id="1.10.10.10">
    <property type="entry name" value="Winged helix-like DNA-binding domain superfamily/Winged helix DNA-binding domain"/>
    <property type="match status" value="1"/>
</dbReference>
<dbReference type="SUPFAM" id="SSF46785">
    <property type="entry name" value="Winged helix' DNA-binding domain"/>
    <property type="match status" value="1"/>
</dbReference>
<dbReference type="InterPro" id="IPR011991">
    <property type="entry name" value="ArsR-like_HTH"/>
</dbReference>
<reference evidence="2" key="1">
    <citation type="journal article" date="2019" name="Int. J. Syst. Evol. Microbiol.">
        <title>The Global Catalogue of Microorganisms (GCM) 10K type strain sequencing project: providing services to taxonomists for standard genome sequencing and annotation.</title>
        <authorList>
            <consortium name="The Broad Institute Genomics Platform"/>
            <consortium name="The Broad Institute Genome Sequencing Center for Infectious Disease"/>
            <person name="Wu L."/>
            <person name="Ma J."/>
        </authorList>
    </citation>
    <scope>NUCLEOTIDE SEQUENCE [LARGE SCALE GENOMIC DNA]</scope>
    <source>
        <strain evidence="2">JCM 17809</strain>
    </source>
</reference>
<gene>
    <name evidence="1" type="ORF">GCM10023168_06310</name>
</gene>
<dbReference type="CDD" id="cd00090">
    <property type="entry name" value="HTH_ARSR"/>
    <property type="match status" value="1"/>
</dbReference>
<dbReference type="Pfam" id="PF13412">
    <property type="entry name" value="HTH_24"/>
    <property type="match status" value="1"/>
</dbReference>
<dbReference type="InterPro" id="IPR036388">
    <property type="entry name" value="WH-like_DNA-bd_sf"/>
</dbReference>
<evidence type="ECO:0000313" key="2">
    <source>
        <dbReference type="Proteomes" id="UP001500945"/>
    </source>
</evidence>
<dbReference type="EMBL" id="BAABGM010000003">
    <property type="protein sequence ID" value="GAA4399260.1"/>
    <property type="molecule type" value="Genomic_DNA"/>
</dbReference>
<name>A0ABP8K2H7_9MICO</name>
<protein>
    <recommendedName>
        <fullName evidence="3">MarR family transcriptional regulator</fullName>
    </recommendedName>
</protein>
<comment type="caution">
    <text evidence="1">The sequence shown here is derived from an EMBL/GenBank/DDBJ whole genome shotgun (WGS) entry which is preliminary data.</text>
</comment>
<keyword evidence="2" id="KW-1185">Reference proteome</keyword>